<feature type="region of interest" description="Disordered" evidence="1">
    <location>
        <begin position="1"/>
        <end position="27"/>
    </location>
</feature>
<organism evidence="2">
    <name type="scientific">Zea mays</name>
    <name type="common">Maize</name>
    <dbReference type="NCBI Taxonomy" id="4577"/>
    <lineage>
        <taxon>Eukaryota</taxon>
        <taxon>Viridiplantae</taxon>
        <taxon>Streptophyta</taxon>
        <taxon>Embryophyta</taxon>
        <taxon>Tracheophyta</taxon>
        <taxon>Spermatophyta</taxon>
        <taxon>Magnoliopsida</taxon>
        <taxon>Liliopsida</taxon>
        <taxon>Poales</taxon>
        <taxon>Poaceae</taxon>
        <taxon>PACMAD clade</taxon>
        <taxon>Panicoideae</taxon>
        <taxon>Andropogonodae</taxon>
        <taxon>Andropogoneae</taxon>
        <taxon>Tripsacinae</taxon>
        <taxon>Zea</taxon>
    </lineage>
</organism>
<reference evidence="2" key="1">
    <citation type="journal article" date="2009" name="PLoS Genet.">
        <title>Sequencing, mapping, and analysis of 27,455 maize full-length cDNAs.</title>
        <authorList>
            <person name="Soderlund C."/>
            <person name="Descour A."/>
            <person name="Kudrna D."/>
            <person name="Bomhoff M."/>
            <person name="Boyd L."/>
            <person name="Currie J."/>
            <person name="Angelova A."/>
            <person name="Collura K."/>
            <person name="Wissotski M."/>
            <person name="Ashley E."/>
            <person name="Morrow D."/>
            <person name="Fernandes J."/>
            <person name="Walbot V."/>
            <person name="Yu Y."/>
        </authorList>
    </citation>
    <scope>NUCLEOTIDE SEQUENCE</scope>
    <source>
        <strain evidence="2">B73</strain>
    </source>
</reference>
<reference evidence="2" key="2">
    <citation type="submission" date="2012-06" db="EMBL/GenBank/DDBJ databases">
        <authorList>
            <person name="Yu Y."/>
            <person name="Currie J."/>
            <person name="Lomeli R."/>
            <person name="Angelova A."/>
            <person name="Collura K."/>
            <person name="Wissotski M."/>
            <person name="Campos D."/>
            <person name="Kudrna D."/>
            <person name="Golser W."/>
            <person name="Ashely E."/>
            <person name="Descour A."/>
            <person name="Fernandes J."/>
            <person name="Soderlund C."/>
            <person name="Walbot V."/>
        </authorList>
    </citation>
    <scope>NUCLEOTIDE SEQUENCE</scope>
    <source>
        <strain evidence="2">B73</strain>
    </source>
</reference>
<protein>
    <submittedName>
        <fullName evidence="2">Uncharacterized protein</fullName>
    </submittedName>
</protein>
<evidence type="ECO:0000313" key="2">
    <source>
        <dbReference type="EMBL" id="ACR34421.1"/>
    </source>
</evidence>
<evidence type="ECO:0000256" key="1">
    <source>
        <dbReference type="SAM" id="MobiDB-lite"/>
    </source>
</evidence>
<accession>C4IZS1</accession>
<name>C4IZS1_MAIZE</name>
<dbReference type="AlphaFoldDB" id="C4IZS1"/>
<sequence length="27" mass="3006">MISPKFLQTNPPRATRSPQTAYSKSAK</sequence>
<dbReference type="EMBL" id="BT084068">
    <property type="protein sequence ID" value="ACR34421.1"/>
    <property type="molecule type" value="mRNA"/>
</dbReference>
<proteinExistence type="evidence at transcript level"/>